<accession>A0A7G5IME4</accession>
<dbReference type="NCBIfam" id="NF035944">
    <property type="entry name" value="PEPxxWA-CTERM"/>
    <property type="match status" value="1"/>
</dbReference>
<evidence type="ECO:0000313" key="2">
    <source>
        <dbReference type="EMBL" id="QMW24536.1"/>
    </source>
</evidence>
<sequence length="140" mass="14941">MSDTTGEPAFLIFDLGVNVILRQAQLWQYNVDFGLDRGARDIAFSTSLDGISFAAAGTGVMTRATGAPAPAQLFALDGTARYVRVDLNNNYGDRFTWTGLAEARYAGAVPEPATWAMMIAGFGLVGAATRRRRTMVAVSA</sequence>
<organism evidence="2 3">
    <name type="scientific">Sandaracinobacteroides saxicola</name>
    <dbReference type="NCBI Taxonomy" id="2759707"/>
    <lineage>
        <taxon>Bacteria</taxon>
        <taxon>Pseudomonadati</taxon>
        <taxon>Pseudomonadota</taxon>
        <taxon>Alphaproteobacteria</taxon>
        <taxon>Sphingomonadales</taxon>
        <taxon>Sphingosinicellaceae</taxon>
        <taxon>Sandaracinobacteroides</taxon>
    </lineage>
</organism>
<evidence type="ECO:0000259" key="1">
    <source>
        <dbReference type="Pfam" id="PF07589"/>
    </source>
</evidence>
<dbReference type="Gene3D" id="2.60.120.260">
    <property type="entry name" value="Galactose-binding domain-like"/>
    <property type="match status" value="1"/>
</dbReference>
<dbReference type="Proteomes" id="UP000515292">
    <property type="component" value="Chromosome"/>
</dbReference>
<dbReference type="EMBL" id="CP059851">
    <property type="protein sequence ID" value="QMW24536.1"/>
    <property type="molecule type" value="Genomic_DNA"/>
</dbReference>
<proteinExistence type="predicted"/>
<feature type="domain" description="Ice-binding protein C-terminal" evidence="1">
    <location>
        <begin position="108"/>
        <end position="132"/>
    </location>
</feature>
<evidence type="ECO:0000313" key="3">
    <source>
        <dbReference type="Proteomes" id="UP000515292"/>
    </source>
</evidence>
<dbReference type="AlphaFoldDB" id="A0A7G5IME4"/>
<dbReference type="Pfam" id="PF07589">
    <property type="entry name" value="PEP-CTERM"/>
    <property type="match status" value="1"/>
</dbReference>
<reference evidence="2 3" key="1">
    <citation type="submission" date="2020-07" db="EMBL/GenBank/DDBJ databases">
        <title>Complete genome sequence for Sandaracinobacter sp. M6.</title>
        <authorList>
            <person name="Tang Y."/>
            <person name="Liu Q."/>
            <person name="Guo Z."/>
            <person name="Lei P."/>
            <person name="Huang B."/>
        </authorList>
    </citation>
    <scope>NUCLEOTIDE SEQUENCE [LARGE SCALE GENOMIC DNA]</scope>
    <source>
        <strain evidence="2 3">M6</strain>
    </source>
</reference>
<protein>
    <submittedName>
        <fullName evidence="2">PEP-CTERM sorting domain-containing protein</fullName>
    </submittedName>
</protein>
<keyword evidence="3" id="KW-1185">Reference proteome</keyword>
<dbReference type="InterPro" id="IPR013424">
    <property type="entry name" value="Ice-binding_C"/>
</dbReference>
<gene>
    <name evidence="2" type="ORF">H3309_05160</name>
</gene>
<dbReference type="KEGG" id="sand:H3309_05160"/>
<name>A0A7G5IME4_9SPHN</name>
<dbReference type="NCBIfam" id="TIGR02595">
    <property type="entry name" value="PEP_CTERM"/>
    <property type="match status" value="1"/>
</dbReference>